<organism evidence="5 6">
    <name type="scientific">Leptospira yanagawae</name>
    <dbReference type="NCBI Taxonomy" id="293069"/>
    <lineage>
        <taxon>Bacteria</taxon>
        <taxon>Pseudomonadati</taxon>
        <taxon>Spirochaetota</taxon>
        <taxon>Spirochaetia</taxon>
        <taxon>Leptospirales</taxon>
        <taxon>Leptospiraceae</taxon>
        <taxon>Leptospira</taxon>
    </lineage>
</organism>
<dbReference type="InterPro" id="IPR035958">
    <property type="entry name" value="SecB-like_sf"/>
</dbReference>
<accession>A0ABY2M6Q1</accession>
<evidence type="ECO:0000313" key="5">
    <source>
        <dbReference type="EMBL" id="TGL23145.1"/>
    </source>
</evidence>
<evidence type="ECO:0000256" key="2">
    <source>
        <dbReference type="ARBA" id="ARBA00022448"/>
    </source>
</evidence>
<protein>
    <recommendedName>
        <fullName evidence="7">Protein-export chaperone SecB</fullName>
    </recommendedName>
</protein>
<keyword evidence="4" id="KW-0811">Translocation</keyword>
<keyword evidence="6" id="KW-1185">Reference proteome</keyword>
<dbReference type="EMBL" id="RQFU01000006">
    <property type="protein sequence ID" value="TGL23145.1"/>
    <property type="molecule type" value="Genomic_DNA"/>
</dbReference>
<sequence>MKSDFQFLSYKVDSVHFNIQRKLGLLLNVQNFNPDDFKYQFKFREPTYFTKQKIYVSGMKILVTLPHNSEKGINKRPLIHCGIEISGAFQVEEDKLEPKTVENLVKIQIPAILLPYARSTITTLFANAGIGTFVFPLINIQRYAQSVETQLKIKIVE</sequence>
<keyword evidence="2" id="KW-0813">Transport</keyword>
<keyword evidence="3" id="KW-0653">Protein transport</keyword>
<evidence type="ECO:0000256" key="3">
    <source>
        <dbReference type="ARBA" id="ARBA00022927"/>
    </source>
</evidence>
<evidence type="ECO:0000313" key="6">
    <source>
        <dbReference type="Proteomes" id="UP000298200"/>
    </source>
</evidence>
<reference evidence="6" key="1">
    <citation type="journal article" date="2019" name="PLoS Negl. Trop. Dis.">
        <title>Revisiting the worldwide diversity of Leptospira species in the environment.</title>
        <authorList>
            <person name="Vincent A.T."/>
            <person name="Schiettekatte O."/>
            <person name="Bourhy P."/>
            <person name="Veyrier F.J."/>
            <person name="Picardeau M."/>
        </authorList>
    </citation>
    <scope>NUCLEOTIDE SEQUENCE [LARGE SCALE GENOMIC DNA]</scope>
    <source>
        <strain evidence="6">201800272</strain>
    </source>
</reference>
<dbReference type="InterPro" id="IPR003708">
    <property type="entry name" value="SecB"/>
</dbReference>
<comment type="similarity">
    <text evidence="1">Belongs to the SecB family.</text>
</comment>
<name>A0ABY2M6Q1_9LEPT</name>
<evidence type="ECO:0000256" key="1">
    <source>
        <dbReference type="ARBA" id="ARBA00009990"/>
    </source>
</evidence>
<dbReference type="Pfam" id="PF02556">
    <property type="entry name" value="SecB"/>
    <property type="match status" value="1"/>
</dbReference>
<gene>
    <name evidence="5" type="ORF">EHQ46_05775</name>
</gene>
<dbReference type="RefSeq" id="WP_135634158.1">
    <property type="nucleotide sequence ID" value="NZ_RQFU01000006.1"/>
</dbReference>
<dbReference type="SUPFAM" id="SSF54611">
    <property type="entry name" value="SecB-like"/>
    <property type="match status" value="1"/>
</dbReference>
<comment type="caution">
    <text evidence="5">The sequence shown here is derived from an EMBL/GenBank/DDBJ whole genome shotgun (WGS) entry which is preliminary data.</text>
</comment>
<evidence type="ECO:0000256" key="4">
    <source>
        <dbReference type="ARBA" id="ARBA00023010"/>
    </source>
</evidence>
<proteinExistence type="inferred from homology"/>
<dbReference type="Proteomes" id="UP000298200">
    <property type="component" value="Unassembled WGS sequence"/>
</dbReference>
<dbReference type="Gene3D" id="3.10.420.10">
    <property type="entry name" value="SecB-like"/>
    <property type="match status" value="1"/>
</dbReference>
<evidence type="ECO:0008006" key="7">
    <source>
        <dbReference type="Google" id="ProtNLM"/>
    </source>
</evidence>